<feature type="transmembrane region" description="Helical" evidence="1">
    <location>
        <begin position="111"/>
        <end position="130"/>
    </location>
</feature>
<evidence type="ECO:0000313" key="2">
    <source>
        <dbReference type="EMBL" id="WOQ69903.1"/>
    </source>
</evidence>
<protein>
    <submittedName>
        <fullName evidence="2">Uncharacterized protein</fullName>
    </submittedName>
</protein>
<organism evidence="2 3">
    <name type="scientific">Microbacterium limosum</name>
    <dbReference type="NCBI Taxonomy" id="3079935"/>
    <lineage>
        <taxon>Bacteria</taxon>
        <taxon>Bacillati</taxon>
        <taxon>Actinomycetota</taxon>
        <taxon>Actinomycetes</taxon>
        <taxon>Micrococcales</taxon>
        <taxon>Microbacteriaceae</taxon>
        <taxon>Microbacterium</taxon>
    </lineage>
</organism>
<dbReference type="RefSeq" id="WP_330170997.1">
    <property type="nucleotide sequence ID" value="NZ_CP137080.1"/>
</dbReference>
<feature type="transmembrane region" description="Helical" evidence="1">
    <location>
        <begin position="80"/>
        <end position="104"/>
    </location>
</feature>
<feature type="transmembrane region" description="Helical" evidence="1">
    <location>
        <begin position="30"/>
        <end position="51"/>
    </location>
</feature>
<dbReference type="KEGG" id="mliy:RYJ27_01275"/>
<accession>A0AAU0MH54</accession>
<sequence length="169" mass="18424">MTEPRKRPAYESPRDLVAPLSAPSRMPRPLATTAGAGLVLLRVMAGVLWLWSLVGDWGSVLRDTVDDIGVVSITPDVEQAALAIVVAVVGVTLVLDLTLAIFIYRGHNWPRVIVMIVSTLSISAAFLHWWTGDQDIRMSTTLLTLGLDVLVLLALSSRDAAAYARRPRR</sequence>
<dbReference type="AlphaFoldDB" id="A0AAU0MH54"/>
<proteinExistence type="predicted"/>
<dbReference type="Proteomes" id="UP001329313">
    <property type="component" value="Chromosome"/>
</dbReference>
<gene>
    <name evidence="2" type="ORF">RYJ27_01275</name>
</gene>
<feature type="transmembrane region" description="Helical" evidence="1">
    <location>
        <begin position="136"/>
        <end position="156"/>
    </location>
</feature>
<keyword evidence="3" id="KW-1185">Reference proteome</keyword>
<keyword evidence="1" id="KW-1133">Transmembrane helix</keyword>
<dbReference type="EMBL" id="CP137080">
    <property type="protein sequence ID" value="WOQ69903.1"/>
    <property type="molecule type" value="Genomic_DNA"/>
</dbReference>
<keyword evidence="1" id="KW-0812">Transmembrane</keyword>
<evidence type="ECO:0000256" key="1">
    <source>
        <dbReference type="SAM" id="Phobius"/>
    </source>
</evidence>
<reference evidence="2 3" key="1">
    <citation type="submission" date="2023-10" db="EMBL/GenBank/DDBJ databases">
        <title>Y20.</title>
        <authorList>
            <person name="Zhang G."/>
            <person name="Ding Y."/>
        </authorList>
    </citation>
    <scope>NUCLEOTIDE SEQUENCE [LARGE SCALE GENOMIC DNA]</scope>
    <source>
        <strain evidence="2 3">Y20</strain>
    </source>
</reference>
<keyword evidence="1" id="KW-0472">Membrane</keyword>
<evidence type="ECO:0000313" key="3">
    <source>
        <dbReference type="Proteomes" id="UP001329313"/>
    </source>
</evidence>
<name>A0AAU0MH54_9MICO</name>